<organism evidence="4 5">
    <name type="scientific">Fusibacter tunisiensis</name>
    <dbReference type="NCBI Taxonomy" id="1008308"/>
    <lineage>
        <taxon>Bacteria</taxon>
        <taxon>Bacillati</taxon>
        <taxon>Bacillota</taxon>
        <taxon>Clostridia</taxon>
        <taxon>Eubacteriales</taxon>
        <taxon>Eubacteriales Family XII. Incertae Sedis</taxon>
        <taxon>Fusibacter</taxon>
    </lineage>
</organism>
<evidence type="ECO:0000256" key="1">
    <source>
        <dbReference type="ARBA" id="ARBA00008720"/>
    </source>
</evidence>
<evidence type="ECO:0000313" key="4">
    <source>
        <dbReference type="EMBL" id="MBM7560561.1"/>
    </source>
</evidence>
<dbReference type="RefSeq" id="WP_207754668.1">
    <property type="nucleotide sequence ID" value="NZ_JAFBDT010000001.1"/>
</dbReference>
<dbReference type="Proteomes" id="UP000767854">
    <property type="component" value="Unassembled WGS sequence"/>
</dbReference>
<keyword evidence="4" id="KW-0238">DNA-binding</keyword>
<comment type="function">
    <text evidence="2 3">Might take part in the signal recognition particle (SRP) pathway. This is inferred from the conservation of its genetic proximity to ftsY/ffh. May be a regulatory protein.</text>
</comment>
<dbReference type="InterPro" id="IPR013324">
    <property type="entry name" value="RNA_pol_sigma_r3/r4-like"/>
</dbReference>
<dbReference type="Gene3D" id="1.10.10.10">
    <property type="entry name" value="Winged helix-like DNA-binding domain superfamily/Winged helix DNA-binding domain"/>
    <property type="match status" value="1"/>
</dbReference>
<keyword evidence="5" id="KW-1185">Reference proteome</keyword>
<evidence type="ECO:0000256" key="3">
    <source>
        <dbReference type="HAMAP-Rule" id="MF_00245"/>
    </source>
</evidence>
<accession>A0ABS2MMD6</accession>
<dbReference type="SUPFAM" id="SSF88659">
    <property type="entry name" value="Sigma3 and sigma4 domains of RNA polymerase sigma factors"/>
    <property type="match status" value="1"/>
</dbReference>
<evidence type="ECO:0000256" key="2">
    <source>
        <dbReference type="ARBA" id="ARBA00024764"/>
    </source>
</evidence>
<reference evidence="4 5" key="1">
    <citation type="submission" date="2021-01" db="EMBL/GenBank/DDBJ databases">
        <title>Genomic Encyclopedia of Type Strains, Phase IV (KMG-IV): sequencing the most valuable type-strain genomes for metagenomic binning, comparative biology and taxonomic classification.</title>
        <authorList>
            <person name="Goeker M."/>
        </authorList>
    </citation>
    <scope>NUCLEOTIDE SEQUENCE [LARGE SCALE GENOMIC DNA]</scope>
    <source>
        <strain evidence="4 5">DSM 24436</strain>
    </source>
</reference>
<dbReference type="HAMAP" id="MF_00245">
    <property type="entry name" value="UPF0122"/>
    <property type="match status" value="1"/>
</dbReference>
<dbReference type="InterPro" id="IPR007394">
    <property type="entry name" value="UPF0122"/>
</dbReference>
<name>A0ABS2MMD6_9FIRM</name>
<dbReference type="InterPro" id="IPR036388">
    <property type="entry name" value="WH-like_DNA-bd_sf"/>
</dbReference>
<dbReference type="PANTHER" id="PTHR40083">
    <property type="entry name" value="UPF0122 PROTEIN CBO2450/CLC_2298"/>
    <property type="match status" value="1"/>
</dbReference>
<sequence>MFEKKLRLDALYDFYGKMLTEKQNEIMQYYCIMDYSLGEISELLGISRQAVHDTIKRTEKILENYEEHLSLYRRFSEKQERFEQLNALVEAYEKDFDKKIFESIKTLIKLEID</sequence>
<dbReference type="Pfam" id="PF04297">
    <property type="entry name" value="UPF0122"/>
    <property type="match status" value="1"/>
</dbReference>
<gene>
    <name evidence="4" type="ORF">JOC49_000070</name>
</gene>
<dbReference type="PANTHER" id="PTHR40083:SF1">
    <property type="entry name" value="UPF0122 PROTEIN YLXM"/>
    <property type="match status" value="1"/>
</dbReference>
<protein>
    <recommendedName>
        <fullName evidence="3">UPF0122 protein JOC49_000070</fullName>
    </recommendedName>
</protein>
<proteinExistence type="inferred from homology"/>
<comment type="caution">
    <text evidence="4">The sequence shown here is derived from an EMBL/GenBank/DDBJ whole genome shotgun (WGS) entry which is preliminary data.</text>
</comment>
<evidence type="ECO:0000313" key="5">
    <source>
        <dbReference type="Proteomes" id="UP000767854"/>
    </source>
</evidence>
<dbReference type="EMBL" id="JAFBDT010000001">
    <property type="protein sequence ID" value="MBM7560561.1"/>
    <property type="molecule type" value="Genomic_DNA"/>
</dbReference>
<comment type="similarity">
    <text evidence="1 3">Belongs to the UPF0122 family.</text>
</comment>
<dbReference type="InterPro" id="IPR054831">
    <property type="entry name" value="UPF0122_fam_protein"/>
</dbReference>
<dbReference type="NCBIfam" id="NF045758">
    <property type="entry name" value="YlxM"/>
    <property type="match status" value="1"/>
</dbReference>
<dbReference type="GO" id="GO:0003677">
    <property type="term" value="F:DNA binding"/>
    <property type="evidence" value="ECO:0007669"/>
    <property type="project" value="UniProtKB-KW"/>
</dbReference>